<dbReference type="CDD" id="cd08498">
    <property type="entry name" value="PBP2_NikA_DppA_OppA_like_2"/>
    <property type="match status" value="1"/>
</dbReference>
<proteinExistence type="inferred from homology"/>
<dbReference type="RefSeq" id="WP_094407200.1">
    <property type="nucleotide sequence ID" value="NZ_BMJZ01000007.1"/>
</dbReference>
<accession>A0A255XWP7</accession>
<evidence type="ECO:0000256" key="2">
    <source>
        <dbReference type="ARBA" id="ARBA00005695"/>
    </source>
</evidence>
<feature type="chain" id="PRO_5012920061" evidence="5">
    <location>
        <begin position="26"/>
        <end position="527"/>
    </location>
</feature>
<evidence type="ECO:0000256" key="5">
    <source>
        <dbReference type="SAM" id="SignalP"/>
    </source>
</evidence>
<sequence>MLRRFRPLAIALGLSAALTAGTALSQAPDLIIARGNEPVSIDPQFARTGNNQMTSIHIFERLAGVDDNMRATRQLAVSWKALSPTLWEVKLRPNVTFHDGSPFTAEDVVFSLRRPPTIPNSPASFADSVAGIDKMEIIDPLTLRITSKSPDPLFVNEIGRVFIVSKKAAENASNDQFNSGAAAIGTGPYKFVNWVPGAQLNLVRNPNYWGTKPEFERVQFRFISNAAARVAALKAGDVQMIDLVPPSMLEELKGDPNVAVSEASSLRLIYMALDSARDVSPFVTDADGKPMTKNPLKDQRVRLALSKLIDRPRLVERVLTNAGTPAGQMIPEGVFGYDPALTPVAYDPEGAKKLLTEAGWPKGFGLTLHGSNDRFAQDSAVTQTIGQLFARGGIKVNGVQTLPYSVFAKAATAGEYSAFLFSYGSTTGEASAGLDSVMHTYDKERGFGGNNRTRYSNPNFDLLLEQGMAEFDDDKREILLQHAAKIAFGDVGIIPLYWQKVAWATRKGLTYQGRRDEQTVAMNVRRP</sequence>
<protein>
    <submittedName>
        <fullName evidence="7">ABC transporter substrate-binding protein</fullName>
    </submittedName>
</protein>
<keyword evidence="3" id="KW-0813">Transport</keyword>
<organism evidence="7 8">
    <name type="scientific">Elstera cyanobacteriorum</name>
    <dbReference type="NCBI Taxonomy" id="2022747"/>
    <lineage>
        <taxon>Bacteria</taxon>
        <taxon>Pseudomonadati</taxon>
        <taxon>Pseudomonadota</taxon>
        <taxon>Alphaproteobacteria</taxon>
        <taxon>Rhodospirillales</taxon>
        <taxon>Rhodospirillaceae</taxon>
        <taxon>Elstera</taxon>
    </lineage>
</organism>
<dbReference type="PANTHER" id="PTHR30290:SF9">
    <property type="entry name" value="OLIGOPEPTIDE-BINDING PROTEIN APPA"/>
    <property type="match status" value="1"/>
</dbReference>
<evidence type="ECO:0000313" key="8">
    <source>
        <dbReference type="Proteomes" id="UP000216361"/>
    </source>
</evidence>
<dbReference type="GO" id="GO:0015833">
    <property type="term" value="P:peptide transport"/>
    <property type="evidence" value="ECO:0007669"/>
    <property type="project" value="TreeGrafter"/>
</dbReference>
<dbReference type="PANTHER" id="PTHR30290">
    <property type="entry name" value="PERIPLASMIC BINDING COMPONENT OF ABC TRANSPORTER"/>
    <property type="match status" value="1"/>
</dbReference>
<dbReference type="GO" id="GO:1904680">
    <property type="term" value="F:peptide transmembrane transporter activity"/>
    <property type="evidence" value="ECO:0007669"/>
    <property type="project" value="TreeGrafter"/>
</dbReference>
<dbReference type="Pfam" id="PF00496">
    <property type="entry name" value="SBP_bac_5"/>
    <property type="match status" value="1"/>
</dbReference>
<gene>
    <name evidence="7" type="ORF">CHR90_01965</name>
</gene>
<evidence type="ECO:0000256" key="4">
    <source>
        <dbReference type="ARBA" id="ARBA00022729"/>
    </source>
</evidence>
<dbReference type="GO" id="GO:0043190">
    <property type="term" value="C:ATP-binding cassette (ABC) transporter complex"/>
    <property type="evidence" value="ECO:0007669"/>
    <property type="project" value="InterPro"/>
</dbReference>
<comment type="subcellular location">
    <subcellularLocation>
        <location evidence="1">Periplasm</location>
    </subcellularLocation>
</comment>
<dbReference type="InterPro" id="IPR000914">
    <property type="entry name" value="SBP_5_dom"/>
</dbReference>
<dbReference type="SUPFAM" id="SSF53850">
    <property type="entry name" value="Periplasmic binding protein-like II"/>
    <property type="match status" value="1"/>
</dbReference>
<evidence type="ECO:0000256" key="3">
    <source>
        <dbReference type="ARBA" id="ARBA00022448"/>
    </source>
</evidence>
<keyword evidence="4 5" id="KW-0732">Signal</keyword>
<reference evidence="7 8" key="1">
    <citation type="submission" date="2017-07" db="EMBL/GenBank/DDBJ databases">
        <title>Elstera cyanobacteriorum sp. nov., a novel bacterium isolated from cyanobacterial aggregates in a eutrophic lake.</title>
        <authorList>
            <person name="Cai H."/>
        </authorList>
    </citation>
    <scope>NUCLEOTIDE SEQUENCE [LARGE SCALE GENOMIC DNA]</scope>
    <source>
        <strain evidence="7 8">TH019</strain>
    </source>
</reference>
<comment type="caution">
    <text evidence="7">The sequence shown here is derived from an EMBL/GenBank/DDBJ whole genome shotgun (WGS) entry which is preliminary data.</text>
</comment>
<comment type="similarity">
    <text evidence="2">Belongs to the bacterial solute-binding protein 5 family.</text>
</comment>
<dbReference type="EMBL" id="NOXS01000022">
    <property type="protein sequence ID" value="OYQ21419.1"/>
    <property type="molecule type" value="Genomic_DNA"/>
</dbReference>
<dbReference type="Gene3D" id="3.90.76.10">
    <property type="entry name" value="Dipeptide-binding Protein, Domain 1"/>
    <property type="match status" value="1"/>
</dbReference>
<dbReference type="InterPro" id="IPR039424">
    <property type="entry name" value="SBP_5"/>
</dbReference>
<evidence type="ECO:0000256" key="1">
    <source>
        <dbReference type="ARBA" id="ARBA00004418"/>
    </source>
</evidence>
<dbReference type="PIRSF" id="PIRSF002741">
    <property type="entry name" value="MppA"/>
    <property type="match status" value="1"/>
</dbReference>
<dbReference type="InterPro" id="IPR030678">
    <property type="entry name" value="Peptide/Ni-bd"/>
</dbReference>
<dbReference type="OrthoDB" id="9803988at2"/>
<keyword evidence="8" id="KW-1185">Reference proteome</keyword>
<dbReference type="Proteomes" id="UP000216361">
    <property type="component" value="Unassembled WGS sequence"/>
</dbReference>
<evidence type="ECO:0000259" key="6">
    <source>
        <dbReference type="Pfam" id="PF00496"/>
    </source>
</evidence>
<feature type="signal peptide" evidence="5">
    <location>
        <begin position="1"/>
        <end position="25"/>
    </location>
</feature>
<dbReference type="Gene3D" id="3.40.190.10">
    <property type="entry name" value="Periplasmic binding protein-like II"/>
    <property type="match status" value="1"/>
</dbReference>
<dbReference type="AlphaFoldDB" id="A0A255XWP7"/>
<dbReference type="Gene3D" id="3.10.105.10">
    <property type="entry name" value="Dipeptide-binding Protein, Domain 3"/>
    <property type="match status" value="1"/>
</dbReference>
<dbReference type="GO" id="GO:0030288">
    <property type="term" value="C:outer membrane-bounded periplasmic space"/>
    <property type="evidence" value="ECO:0007669"/>
    <property type="project" value="UniProtKB-ARBA"/>
</dbReference>
<feature type="domain" description="Solute-binding protein family 5" evidence="6">
    <location>
        <begin position="74"/>
        <end position="442"/>
    </location>
</feature>
<name>A0A255XWP7_9PROT</name>
<evidence type="ECO:0000313" key="7">
    <source>
        <dbReference type="EMBL" id="OYQ21419.1"/>
    </source>
</evidence>